<keyword evidence="1" id="KW-0597">Phosphoprotein</keyword>
<dbReference type="PANTHER" id="PTHR44520:SF2">
    <property type="entry name" value="RESPONSE REGULATOR RCP1"/>
    <property type="match status" value="1"/>
</dbReference>
<feature type="domain" description="Response regulatory" evidence="2">
    <location>
        <begin position="21"/>
        <end position="145"/>
    </location>
</feature>
<evidence type="ECO:0000256" key="1">
    <source>
        <dbReference type="PROSITE-ProRule" id="PRU00169"/>
    </source>
</evidence>
<proteinExistence type="predicted"/>
<dbReference type="EMBL" id="AOMA01000102">
    <property type="protein sequence ID" value="EMA37821.1"/>
    <property type="molecule type" value="Genomic_DNA"/>
</dbReference>
<dbReference type="RefSeq" id="WP_006672987.1">
    <property type="nucleotide sequence ID" value="NZ_AOMA01000102.1"/>
</dbReference>
<sequence length="158" mass="17007">MRNSSARTRADDTGTHDAVEDVVYVEDSDDDATMIETVVSQTRCVADLTRVDRAADALALLEAVEAGDRRRPTLLLVDVNLPDGSGFDVVERARDTHPRSVLPIAVVTGSASPDDVRTAYAAGANVYVVKPLSFVEFRQRLAGLCRFVAATEPTDESA</sequence>
<dbReference type="eggNOG" id="arCOG02589">
    <property type="taxonomic scope" value="Archaea"/>
</dbReference>
<keyword evidence="4" id="KW-1185">Reference proteome</keyword>
<organism evidence="3 4">
    <name type="scientific">Halobiforma nitratireducens JCM 10879</name>
    <dbReference type="NCBI Taxonomy" id="1227454"/>
    <lineage>
        <taxon>Archaea</taxon>
        <taxon>Methanobacteriati</taxon>
        <taxon>Methanobacteriota</taxon>
        <taxon>Stenosarchaea group</taxon>
        <taxon>Halobacteria</taxon>
        <taxon>Halobacteriales</taxon>
        <taxon>Natrialbaceae</taxon>
        <taxon>Halobiforma</taxon>
    </lineage>
</organism>
<dbReference type="SMART" id="SM00448">
    <property type="entry name" value="REC"/>
    <property type="match status" value="1"/>
</dbReference>
<dbReference type="PROSITE" id="PS50110">
    <property type="entry name" value="RESPONSE_REGULATORY"/>
    <property type="match status" value="1"/>
</dbReference>
<evidence type="ECO:0000313" key="4">
    <source>
        <dbReference type="Proteomes" id="UP000011607"/>
    </source>
</evidence>
<evidence type="ECO:0000259" key="2">
    <source>
        <dbReference type="PROSITE" id="PS50110"/>
    </source>
</evidence>
<dbReference type="GO" id="GO:0000160">
    <property type="term" value="P:phosphorelay signal transduction system"/>
    <property type="evidence" value="ECO:0007669"/>
    <property type="project" value="InterPro"/>
</dbReference>
<dbReference type="STRING" id="1227454.C446_10360"/>
<dbReference type="InterPro" id="IPR001789">
    <property type="entry name" value="Sig_transdc_resp-reg_receiver"/>
</dbReference>
<dbReference type="Pfam" id="PF00072">
    <property type="entry name" value="Response_reg"/>
    <property type="match status" value="1"/>
</dbReference>
<dbReference type="AlphaFoldDB" id="M0LWH3"/>
<dbReference type="Proteomes" id="UP000011607">
    <property type="component" value="Unassembled WGS sequence"/>
</dbReference>
<evidence type="ECO:0000313" key="3">
    <source>
        <dbReference type="EMBL" id="EMA37821.1"/>
    </source>
</evidence>
<gene>
    <name evidence="3" type="ORF">C446_10360</name>
</gene>
<dbReference type="Gene3D" id="3.40.50.2300">
    <property type="match status" value="1"/>
</dbReference>
<dbReference type="InterPro" id="IPR011006">
    <property type="entry name" value="CheY-like_superfamily"/>
</dbReference>
<reference evidence="3 4" key="1">
    <citation type="journal article" date="2014" name="PLoS Genet.">
        <title>Phylogenetically driven sequencing of extremely halophilic archaea reveals strategies for static and dynamic osmo-response.</title>
        <authorList>
            <person name="Becker E.A."/>
            <person name="Seitzer P.M."/>
            <person name="Tritt A."/>
            <person name="Larsen D."/>
            <person name="Krusor M."/>
            <person name="Yao A.I."/>
            <person name="Wu D."/>
            <person name="Madern D."/>
            <person name="Eisen J.A."/>
            <person name="Darling A.E."/>
            <person name="Facciotti M.T."/>
        </authorList>
    </citation>
    <scope>NUCLEOTIDE SEQUENCE [LARGE SCALE GENOMIC DNA]</scope>
    <source>
        <strain evidence="3 4">JCM 10879</strain>
    </source>
</reference>
<dbReference type="InterPro" id="IPR052893">
    <property type="entry name" value="TCS_response_regulator"/>
</dbReference>
<name>M0LWH3_9EURY</name>
<comment type="caution">
    <text evidence="3">The sequence shown here is derived from an EMBL/GenBank/DDBJ whole genome shotgun (WGS) entry which is preliminary data.</text>
</comment>
<dbReference type="OrthoDB" id="9652at2157"/>
<dbReference type="PANTHER" id="PTHR44520">
    <property type="entry name" value="RESPONSE REGULATOR RCP1-RELATED"/>
    <property type="match status" value="1"/>
</dbReference>
<dbReference type="SUPFAM" id="SSF52172">
    <property type="entry name" value="CheY-like"/>
    <property type="match status" value="1"/>
</dbReference>
<feature type="modified residue" description="4-aspartylphosphate" evidence="1">
    <location>
        <position position="78"/>
    </location>
</feature>
<protein>
    <submittedName>
        <fullName evidence="3">Putative response regulator</fullName>
    </submittedName>
</protein>
<accession>M0LWH3</accession>